<dbReference type="AlphaFoldDB" id="A0A4C1UJC2"/>
<keyword evidence="3" id="KW-1185">Reference proteome</keyword>
<accession>A0A4C1UJC2</accession>
<dbReference type="Proteomes" id="UP000299102">
    <property type="component" value="Unassembled WGS sequence"/>
</dbReference>
<protein>
    <submittedName>
        <fullName evidence="2">Uncharacterized protein</fullName>
    </submittedName>
</protein>
<gene>
    <name evidence="2" type="ORF">EVAR_86017_1</name>
</gene>
<comment type="caution">
    <text evidence="2">The sequence shown here is derived from an EMBL/GenBank/DDBJ whole genome shotgun (WGS) entry which is preliminary data.</text>
</comment>
<dbReference type="EMBL" id="BGZK01000181">
    <property type="protein sequence ID" value="GBP26515.1"/>
    <property type="molecule type" value="Genomic_DNA"/>
</dbReference>
<reference evidence="2 3" key="1">
    <citation type="journal article" date="2019" name="Commun. Biol.">
        <title>The bagworm genome reveals a unique fibroin gene that provides high tensile strength.</title>
        <authorList>
            <person name="Kono N."/>
            <person name="Nakamura H."/>
            <person name="Ohtoshi R."/>
            <person name="Tomita M."/>
            <person name="Numata K."/>
            <person name="Arakawa K."/>
        </authorList>
    </citation>
    <scope>NUCLEOTIDE SEQUENCE [LARGE SCALE GENOMIC DNA]</scope>
</reference>
<sequence length="122" mass="12722">METKGSTGVLQRINIVHRPPAVNSGELPARPRRVVTRSRRGGRRTRPTALGPSAASDKQQSGRGLAAEGGAQRWDAAPGGRTHGAGDVGADLARHGRGRPASAPTAVWPNSPTSSRYARCSP</sequence>
<evidence type="ECO:0000313" key="3">
    <source>
        <dbReference type="Proteomes" id="UP000299102"/>
    </source>
</evidence>
<evidence type="ECO:0000313" key="2">
    <source>
        <dbReference type="EMBL" id="GBP26515.1"/>
    </source>
</evidence>
<proteinExistence type="predicted"/>
<evidence type="ECO:0000256" key="1">
    <source>
        <dbReference type="SAM" id="MobiDB-lite"/>
    </source>
</evidence>
<feature type="region of interest" description="Disordered" evidence="1">
    <location>
        <begin position="1"/>
        <end position="122"/>
    </location>
</feature>
<organism evidence="2 3">
    <name type="scientific">Eumeta variegata</name>
    <name type="common">Bagworm moth</name>
    <name type="synonym">Eumeta japonica</name>
    <dbReference type="NCBI Taxonomy" id="151549"/>
    <lineage>
        <taxon>Eukaryota</taxon>
        <taxon>Metazoa</taxon>
        <taxon>Ecdysozoa</taxon>
        <taxon>Arthropoda</taxon>
        <taxon>Hexapoda</taxon>
        <taxon>Insecta</taxon>
        <taxon>Pterygota</taxon>
        <taxon>Neoptera</taxon>
        <taxon>Endopterygota</taxon>
        <taxon>Lepidoptera</taxon>
        <taxon>Glossata</taxon>
        <taxon>Ditrysia</taxon>
        <taxon>Tineoidea</taxon>
        <taxon>Psychidae</taxon>
        <taxon>Oiketicinae</taxon>
        <taxon>Eumeta</taxon>
    </lineage>
</organism>
<feature type="compositionally biased region" description="Basic residues" evidence="1">
    <location>
        <begin position="30"/>
        <end position="46"/>
    </location>
</feature>
<name>A0A4C1UJC2_EUMVA</name>